<dbReference type="EMBL" id="CP101914">
    <property type="protein sequence ID" value="UUI03316.1"/>
    <property type="molecule type" value="Genomic_DNA"/>
</dbReference>
<evidence type="ECO:0000259" key="1">
    <source>
        <dbReference type="PROSITE" id="PS51094"/>
    </source>
</evidence>
<sequence>MSVIKTDSLFKENLVKINQNSDSKSDFFKEVSVWLNKQGYVTESFGEAIYNREIEFPTGLHTASFDVAIPHTDPQYIIDPFIAVVRPDKPIAFKEMGNLNNEIAARLIFVIGFKKGEDQLEILKRLMAMFNDQEVMNRYMSLNKEEEIFSELVNYFKK</sequence>
<keyword evidence="2" id="KW-0762">Sugar transport</keyword>
<dbReference type="InterPro" id="IPR002178">
    <property type="entry name" value="PTS_EIIA_type-2_dom"/>
</dbReference>
<keyword evidence="3" id="KW-1185">Reference proteome</keyword>
<proteinExistence type="predicted"/>
<organism evidence="2 3">
    <name type="scientific">Oceanobacillus jeddahense</name>
    <dbReference type="NCBI Taxonomy" id="1462527"/>
    <lineage>
        <taxon>Bacteria</taxon>
        <taxon>Bacillati</taxon>
        <taxon>Bacillota</taxon>
        <taxon>Bacilli</taxon>
        <taxon>Bacillales</taxon>
        <taxon>Bacillaceae</taxon>
        <taxon>Oceanobacillus</taxon>
    </lineage>
</organism>
<dbReference type="Pfam" id="PF00359">
    <property type="entry name" value="PTS_EIIA_2"/>
    <property type="match status" value="1"/>
</dbReference>
<dbReference type="Proteomes" id="UP001059773">
    <property type="component" value="Chromosome"/>
</dbReference>
<dbReference type="PROSITE" id="PS51094">
    <property type="entry name" value="PTS_EIIA_TYPE_2"/>
    <property type="match status" value="1"/>
</dbReference>
<dbReference type="SUPFAM" id="SSF55804">
    <property type="entry name" value="Phoshotransferase/anion transport protein"/>
    <property type="match status" value="1"/>
</dbReference>
<protein>
    <submittedName>
        <fullName evidence="2">PTS sugar transporter subunit IIA</fullName>
    </submittedName>
</protein>
<dbReference type="CDD" id="cd00211">
    <property type="entry name" value="PTS_IIA_fru"/>
    <property type="match status" value="1"/>
</dbReference>
<dbReference type="Gene3D" id="3.40.930.10">
    <property type="entry name" value="Mannitol-specific EII, Chain A"/>
    <property type="match status" value="1"/>
</dbReference>
<feature type="domain" description="PTS EIIA type-2" evidence="1">
    <location>
        <begin position="8"/>
        <end position="155"/>
    </location>
</feature>
<reference evidence="2" key="1">
    <citation type="submission" date="2022-07" db="EMBL/GenBank/DDBJ databases">
        <title>FELIX.</title>
        <authorList>
            <person name="Wan K.H."/>
            <person name="Park S."/>
            <person name="Lawrence Q."/>
            <person name="Eichenberger J.P."/>
            <person name="Booth B.W."/>
            <person name="Piaggio A.J."/>
            <person name="Chandler J.C."/>
            <person name="Franklin A.B."/>
            <person name="Celniker S.E."/>
        </authorList>
    </citation>
    <scope>NUCLEOTIDE SEQUENCE</scope>
    <source>
        <strain evidence="2">QA-1986 374</strain>
    </source>
</reference>
<keyword evidence="2" id="KW-0813">Transport</keyword>
<dbReference type="RefSeq" id="WP_040984984.1">
    <property type="nucleotide sequence ID" value="NZ_CABKTI010000008.1"/>
</dbReference>
<dbReference type="PANTHER" id="PTHR47738:SF3">
    <property type="entry name" value="PHOSPHOTRANSFERASE SYSTEM MANNITOL_FRUCTOSE-SPECIFIC IIA DOMAIN CONTAINING PROTEIN"/>
    <property type="match status" value="1"/>
</dbReference>
<evidence type="ECO:0000313" key="2">
    <source>
        <dbReference type="EMBL" id="UUI03316.1"/>
    </source>
</evidence>
<evidence type="ECO:0000313" key="3">
    <source>
        <dbReference type="Proteomes" id="UP001059773"/>
    </source>
</evidence>
<accession>A0ABY5JT76</accession>
<dbReference type="InterPro" id="IPR016152">
    <property type="entry name" value="PTrfase/Anion_transptr"/>
</dbReference>
<dbReference type="InterPro" id="IPR051541">
    <property type="entry name" value="PTS_SugarTrans_NitroReg"/>
</dbReference>
<name>A0ABY5JT76_9BACI</name>
<dbReference type="PANTHER" id="PTHR47738">
    <property type="entry name" value="PTS SYSTEM FRUCTOSE-LIKE EIIA COMPONENT-RELATED"/>
    <property type="match status" value="1"/>
</dbReference>
<gene>
    <name evidence="2" type="ORF">NP439_00935</name>
</gene>